<dbReference type="HOGENOM" id="CLU_101003_2_0_11"/>
<comment type="caution">
    <text evidence="4">The sequence shown here is derived from an EMBL/GenBank/DDBJ whole genome shotgun (WGS) entry which is preliminary data.</text>
</comment>
<dbReference type="InterPro" id="IPR002942">
    <property type="entry name" value="S4_RNA-bd"/>
</dbReference>
<reference evidence="4 5" key="1">
    <citation type="submission" date="2013-03" db="EMBL/GenBank/DDBJ databases">
        <title>Reference genome for the Human Microbiome Project.</title>
        <authorList>
            <person name="Aqrawi P."/>
            <person name="Ayvaz T."/>
            <person name="Bess C."/>
            <person name="Blankenburg K."/>
            <person name="Coyle M."/>
            <person name="Deng J."/>
            <person name="Forbes L."/>
            <person name="Fowler G."/>
            <person name="Francisco L."/>
            <person name="Fu Q."/>
            <person name="Gibbs R."/>
            <person name="Gross S."/>
            <person name="Gubbala S."/>
            <person name="Hale W."/>
            <person name="Hemphill L."/>
            <person name="Highlander S."/>
            <person name="Hirani K."/>
            <person name="Jackson L."/>
            <person name="Jakkamsetti A."/>
            <person name="Javaid M."/>
            <person name="Jayaseelan J.C."/>
            <person name="Jiang H."/>
            <person name="Joshi V."/>
            <person name="Korchina V."/>
            <person name="Kovar C."/>
            <person name="Lara F."/>
            <person name="Lee S."/>
            <person name="Liu Y."/>
            <person name="Mata R."/>
            <person name="Mathew T."/>
            <person name="Munidasa M."/>
            <person name="Muzny D."/>
            <person name="Nazareth L."/>
            <person name="Ngo R."/>
            <person name="Nguyen L."/>
            <person name="Nguyen N."/>
            <person name="Okwuonu G."/>
            <person name="Ongeri F."/>
            <person name="Palculict T."/>
            <person name="Patil S."/>
            <person name="Petrosino J."/>
            <person name="Pham C."/>
            <person name="Pham P."/>
            <person name="Pu L.-L."/>
            <person name="Qin X."/>
            <person name="Qu J."/>
            <person name="Reid J."/>
            <person name="Ross M."/>
            <person name="Ruth R."/>
            <person name="Saada N."/>
            <person name="San Lucas F."/>
            <person name="Santibanez J."/>
            <person name="Shang Y."/>
            <person name="Simmons D."/>
            <person name="Song X.-Z."/>
            <person name="Tang L.-Y."/>
            <person name="Thornton R."/>
            <person name="Warren J."/>
            <person name="Weissenberger G."/>
            <person name="Wilczek-Boney K."/>
            <person name="Worley K."/>
            <person name="Youmans B."/>
            <person name="Zhang J."/>
            <person name="Zhang L."/>
            <person name="Zhao Z."/>
            <person name="Zhou C."/>
            <person name="Zhu D."/>
            <person name="Zhu Y."/>
        </authorList>
    </citation>
    <scope>NUCLEOTIDE SEQUENCE [LARGE SCALE GENOMIC DNA]</scope>
    <source>
        <strain evidence="4 5">F0333</strain>
    </source>
</reference>
<feature type="domain" description="RNA-binding S4" evidence="3">
    <location>
        <begin position="32"/>
        <end position="96"/>
    </location>
</feature>
<organism evidence="4 5">
    <name type="scientific">Schaalia cardiffensis F0333</name>
    <dbReference type="NCBI Taxonomy" id="888050"/>
    <lineage>
        <taxon>Bacteria</taxon>
        <taxon>Bacillati</taxon>
        <taxon>Actinomycetota</taxon>
        <taxon>Actinomycetes</taxon>
        <taxon>Actinomycetales</taxon>
        <taxon>Actinomycetaceae</taxon>
        <taxon>Schaalia</taxon>
    </lineage>
</organism>
<dbReference type="EMBL" id="AQHZ01000010">
    <property type="protein sequence ID" value="ENO18648.1"/>
    <property type="molecule type" value="Genomic_DNA"/>
</dbReference>
<feature type="region of interest" description="Disordered" evidence="2">
    <location>
        <begin position="1"/>
        <end position="27"/>
    </location>
</feature>
<dbReference type="STRING" id="888050.HMPREF9004_0697"/>
<dbReference type="CDD" id="cd00165">
    <property type="entry name" value="S4"/>
    <property type="match status" value="1"/>
</dbReference>
<dbReference type="SUPFAM" id="SSF55174">
    <property type="entry name" value="Alpha-L RNA-binding motif"/>
    <property type="match status" value="1"/>
</dbReference>
<dbReference type="InterPro" id="IPR036986">
    <property type="entry name" value="S4_RNA-bd_sf"/>
</dbReference>
<name>N6XBT2_9ACTO</name>
<sequence length="169" mass="18841">MSASSSQPPVSPPNTTEEVDIPRGALADGDSVRVDTWLWAVRKMKSRSQATSAARAGHVKVNGDSAKAAQKIRVGDEVRLRIEGFDQVLLVRKLLVKRVGAPQARVCYEDRTPARPKMVVPIAIRERGAGRPSKKERRELDRLRGRDSHERARLERASATWDREAVLED</sequence>
<feature type="region of interest" description="Disordered" evidence="2">
    <location>
        <begin position="126"/>
        <end position="155"/>
    </location>
</feature>
<evidence type="ECO:0000256" key="2">
    <source>
        <dbReference type="SAM" id="MobiDB-lite"/>
    </source>
</evidence>
<evidence type="ECO:0000256" key="1">
    <source>
        <dbReference type="PROSITE-ProRule" id="PRU00182"/>
    </source>
</evidence>
<accession>N6XBT2</accession>
<gene>
    <name evidence="4" type="primary">hslR</name>
    <name evidence="4" type="ORF">HMPREF9004_0697</name>
</gene>
<dbReference type="PATRIC" id="fig|888050.3.peg.667"/>
<protein>
    <submittedName>
        <fullName evidence="4">Heat shock protein 15</fullName>
    </submittedName>
</protein>
<dbReference type="PROSITE" id="PS50889">
    <property type="entry name" value="S4"/>
    <property type="match status" value="1"/>
</dbReference>
<dbReference type="OrthoDB" id="9797176at2"/>
<evidence type="ECO:0000313" key="4">
    <source>
        <dbReference type="EMBL" id="ENO18648.1"/>
    </source>
</evidence>
<keyword evidence="1" id="KW-0694">RNA-binding</keyword>
<dbReference type="Proteomes" id="UP000013015">
    <property type="component" value="Unassembled WGS sequence"/>
</dbReference>
<proteinExistence type="predicted"/>
<evidence type="ECO:0000259" key="3">
    <source>
        <dbReference type="SMART" id="SM00363"/>
    </source>
</evidence>
<dbReference type="Gene3D" id="3.10.290.10">
    <property type="entry name" value="RNA-binding S4 domain"/>
    <property type="match status" value="1"/>
</dbReference>
<dbReference type="RefSeq" id="WP_005962426.1">
    <property type="nucleotide sequence ID" value="NZ_CP040505.1"/>
</dbReference>
<dbReference type="AlphaFoldDB" id="N6XBT2"/>
<keyword evidence="4" id="KW-0346">Stress response</keyword>
<dbReference type="Pfam" id="PF01479">
    <property type="entry name" value="S4"/>
    <property type="match status" value="1"/>
</dbReference>
<dbReference type="SMART" id="SM00363">
    <property type="entry name" value="S4"/>
    <property type="match status" value="1"/>
</dbReference>
<dbReference type="GO" id="GO:0003723">
    <property type="term" value="F:RNA binding"/>
    <property type="evidence" value="ECO:0007669"/>
    <property type="project" value="UniProtKB-KW"/>
</dbReference>
<evidence type="ECO:0000313" key="5">
    <source>
        <dbReference type="Proteomes" id="UP000013015"/>
    </source>
</evidence>
<feature type="compositionally biased region" description="Basic and acidic residues" evidence="2">
    <location>
        <begin position="136"/>
        <end position="155"/>
    </location>
</feature>
<dbReference type="eggNOG" id="COG1188">
    <property type="taxonomic scope" value="Bacteria"/>
</dbReference>
<keyword evidence="5" id="KW-1185">Reference proteome</keyword>